<feature type="domain" description="NAD-dependent epimerase/dehydratase" evidence="1">
    <location>
        <begin position="3"/>
        <end position="218"/>
    </location>
</feature>
<dbReference type="Gene3D" id="3.40.50.720">
    <property type="entry name" value="NAD(P)-binding Rossmann-like Domain"/>
    <property type="match status" value="1"/>
</dbReference>
<proteinExistence type="predicted"/>
<dbReference type="AlphaFoldDB" id="A0A7V7PKH8"/>
<dbReference type="Pfam" id="PF01370">
    <property type="entry name" value="Epimerase"/>
    <property type="match status" value="1"/>
</dbReference>
<evidence type="ECO:0000313" key="3">
    <source>
        <dbReference type="Proteomes" id="UP000432089"/>
    </source>
</evidence>
<dbReference type="GO" id="GO:0004029">
    <property type="term" value="F:aldehyde dehydrogenase (NAD+) activity"/>
    <property type="evidence" value="ECO:0007669"/>
    <property type="project" value="TreeGrafter"/>
</dbReference>
<dbReference type="PANTHER" id="PTHR48079:SF6">
    <property type="entry name" value="NAD(P)-BINDING DOMAIN-CONTAINING PROTEIN-RELATED"/>
    <property type="match status" value="1"/>
</dbReference>
<dbReference type="GO" id="GO:0005737">
    <property type="term" value="C:cytoplasm"/>
    <property type="evidence" value="ECO:0007669"/>
    <property type="project" value="TreeGrafter"/>
</dbReference>
<organism evidence="2 3">
    <name type="scientific">Plantimonas leprariae</name>
    <dbReference type="NCBI Taxonomy" id="2615207"/>
    <lineage>
        <taxon>Bacteria</taxon>
        <taxon>Pseudomonadati</taxon>
        <taxon>Pseudomonadota</taxon>
        <taxon>Alphaproteobacteria</taxon>
        <taxon>Hyphomicrobiales</taxon>
        <taxon>Aurantimonadaceae</taxon>
        <taxon>Plantimonas</taxon>
    </lineage>
</organism>
<dbReference type="PANTHER" id="PTHR48079">
    <property type="entry name" value="PROTEIN YEEZ"/>
    <property type="match status" value="1"/>
</dbReference>
<dbReference type="RefSeq" id="WP_150973519.1">
    <property type="nucleotide sequence ID" value="NZ_VZDO01000024.1"/>
</dbReference>
<dbReference type="SUPFAM" id="SSF51735">
    <property type="entry name" value="NAD(P)-binding Rossmann-fold domains"/>
    <property type="match status" value="1"/>
</dbReference>
<dbReference type="Proteomes" id="UP000432089">
    <property type="component" value="Unassembled WGS sequence"/>
</dbReference>
<dbReference type="InterPro" id="IPR001509">
    <property type="entry name" value="Epimerase_deHydtase"/>
</dbReference>
<gene>
    <name evidence="2" type="ORF">F6X38_21620</name>
</gene>
<accession>A0A7V7PKH8</accession>
<reference evidence="2 3" key="1">
    <citation type="submission" date="2019-09" db="EMBL/GenBank/DDBJ databases">
        <title>YIM 132180 draft genome.</title>
        <authorList>
            <person name="Zhang K."/>
        </authorList>
    </citation>
    <scope>NUCLEOTIDE SEQUENCE [LARGE SCALE GENOMIC DNA]</scope>
    <source>
        <strain evidence="2 3">YIM 132180</strain>
    </source>
</reference>
<dbReference type="InterPro" id="IPR036291">
    <property type="entry name" value="NAD(P)-bd_dom_sf"/>
</dbReference>
<evidence type="ECO:0000259" key="1">
    <source>
        <dbReference type="Pfam" id="PF01370"/>
    </source>
</evidence>
<keyword evidence="3" id="KW-1185">Reference proteome</keyword>
<name>A0A7V7PKH8_9HYPH</name>
<dbReference type="InterPro" id="IPR051783">
    <property type="entry name" value="NAD(P)-dependent_oxidoreduct"/>
</dbReference>
<comment type="caution">
    <text evidence="2">The sequence shown here is derived from an EMBL/GenBank/DDBJ whole genome shotgun (WGS) entry which is preliminary data.</text>
</comment>
<protein>
    <submittedName>
        <fullName evidence="2">NAD-dependent epimerase/dehydratase family protein</fullName>
    </submittedName>
</protein>
<sequence>MHVFLTGATGFIGSHLVTELVGTGHRVTGLSRSDAGIAALARAGADAVRGDVNDLPFLRAAAEAADAVVHAAFDHDHADMRRHSENDRRVVETLGAALAGSDRPLVVTSGTGLVRSGNGGPALETDGHLSSAEFPRAATEEAADALIAAGRHVMVVRLPQVHDTHRQGRITWQIQLAREQGSVAYVGGGANRVSAVHVGDAARLYGLVLASGRAGARYHAVAEEGVAMRDVAAAIGVRLGLPVASIDPGEAQAYFGWMAPLAAADLAASGASTRRELRWDPFGPDLLTDLRAQEPLVR</sequence>
<evidence type="ECO:0000313" key="2">
    <source>
        <dbReference type="EMBL" id="KAB0676304.1"/>
    </source>
</evidence>
<dbReference type="EMBL" id="VZDO01000024">
    <property type="protein sequence ID" value="KAB0676304.1"/>
    <property type="molecule type" value="Genomic_DNA"/>
</dbReference>